<evidence type="ECO:0000256" key="2">
    <source>
        <dbReference type="ARBA" id="ARBA00004651"/>
    </source>
</evidence>
<feature type="transmembrane region" description="Helical" evidence="18">
    <location>
        <begin position="228"/>
        <end position="254"/>
    </location>
</feature>
<dbReference type="InterPro" id="IPR001789">
    <property type="entry name" value="Sig_transdc_resp-reg_receiver"/>
</dbReference>
<keyword evidence="10" id="KW-0067">ATP-binding</keyword>
<dbReference type="InterPro" id="IPR008207">
    <property type="entry name" value="Sig_transdc_His_kin_Hpt_dom"/>
</dbReference>
<dbReference type="Pfam" id="PF08447">
    <property type="entry name" value="PAS_3"/>
    <property type="match status" value="2"/>
</dbReference>
<evidence type="ECO:0000256" key="10">
    <source>
        <dbReference type="ARBA" id="ARBA00022840"/>
    </source>
</evidence>
<evidence type="ECO:0000256" key="3">
    <source>
        <dbReference type="ARBA" id="ARBA00012438"/>
    </source>
</evidence>
<evidence type="ECO:0000256" key="14">
    <source>
        <dbReference type="ARBA" id="ARBA00064003"/>
    </source>
</evidence>
<feature type="domain" description="PAS" evidence="21">
    <location>
        <begin position="534"/>
        <end position="564"/>
    </location>
</feature>
<dbReference type="Proteomes" id="UP000185841">
    <property type="component" value="Unassembled WGS sequence"/>
</dbReference>
<dbReference type="InterPro" id="IPR036641">
    <property type="entry name" value="HPT_dom_sf"/>
</dbReference>
<dbReference type="RefSeq" id="WP_076429076.1">
    <property type="nucleotide sequence ID" value="NZ_FTMP01000011.1"/>
</dbReference>
<dbReference type="InterPro" id="IPR036097">
    <property type="entry name" value="HisK_dim/P_sf"/>
</dbReference>
<dbReference type="PROSITE" id="PS50110">
    <property type="entry name" value="RESPONSE_REGULATORY"/>
    <property type="match status" value="1"/>
</dbReference>
<evidence type="ECO:0000256" key="7">
    <source>
        <dbReference type="ARBA" id="ARBA00022692"/>
    </source>
</evidence>
<evidence type="ECO:0000259" key="24">
    <source>
        <dbReference type="PROSITE" id="PS50924"/>
    </source>
</evidence>
<evidence type="ECO:0000256" key="17">
    <source>
        <dbReference type="PROSITE-ProRule" id="PRU00169"/>
    </source>
</evidence>
<feature type="domain" description="PAC" evidence="22">
    <location>
        <begin position="593"/>
        <end position="645"/>
    </location>
</feature>
<dbReference type="CDD" id="cd16922">
    <property type="entry name" value="HATPase_EvgS-ArcB-TorS-like"/>
    <property type="match status" value="1"/>
</dbReference>
<dbReference type="CDD" id="cd00130">
    <property type="entry name" value="PAS"/>
    <property type="match status" value="3"/>
</dbReference>
<dbReference type="PANTHER" id="PTHR45339:SF1">
    <property type="entry name" value="HYBRID SIGNAL TRANSDUCTION HISTIDINE KINASE J"/>
    <property type="match status" value="1"/>
</dbReference>
<feature type="modified residue" description="Phosphohistidine" evidence="16">
    <location>
        <position position="1087"/>
    </location>
</feature>
<dbReference type="InterPro" id="IPR035965">
    <property type="entry name" value="PAS-like_dom_sf"/>
</dbReference>
<organism evidence="25 26">
    <name type="scientific">Aquipseudomonas alcaligenes</name>
    <name type="common">Pseudomonas alcaligenes</name>
    <dbReference type="NCBI Taxonomy" id="43263"/>
    <lineage>
        <taxon>Bacteria</taxon>
        <taxon>Pseudomonadati</taxon>
        <taxon>Pseudomonadota</taxon>
        <taxon>Gammaproteobacteria</taxon>
        <taxon>Pseudomonadales</taxon>
        <taxon>Pseudomonadaceae</taxon>
        <taxon>Aquipseudomonas</taxon>
    </lineage>
</organism>
<keyword evidence="5 17" id="KW-0597">Phosphoprotein</keyword>
<feature type="domain" description="PAC" evidence="22">
    <location>
        <begin position="343"/>
        <end position="393"/>
    </location>
</feature>
<proteinExistence type="predicted"/>
<dbReference type="InterPro" id="IPR004358">
    <property type="entry name" value="Sig_transdc_His_kin-like_C"/>
</dbReference>
<evidence type="ECO:0000256" key="15">
    <source>
        <dbReference type="ARBA" id="ARBA00068150"/>
    </source>
</evidence>
<dbReference type="Pfam" id="PF00512">
    <property type="entry name" value="HisKA"/>
    <property type="match status" value="1"/>
</dbReference>
<dbReference type="FunFam" id="3.30.565.10:FF:000010">
    <property type="entry name" value="Sensor histidine kinase RcsC"/>
    <property type="match status" value="1"/>
</dbReference>
<accession>A0A1N6WZZ6</accession>
<dbReference type="Pfam" id="PF00989">
    <property type="entry name" value="PAS"/>
    <property type="match status" value="1"/>
</dbReference>
<feature type="transmembrane region" description="Helical" evidence="18">
    <location>
        <begin position="157"/>
        <end position="176"/>
    </location>
</feature>
<dbReference type="GO" id="GO:0005886">
    <property type="term" value="C:plasma membrane"/>
    <property type="evidence" value="ECO:0007669"/>
    <property type="project" value="UniProtKB-SubCell"/>
</dbReference>
<dbReference type="Pfam" id="PF01627">
    <property type="entry name" value="Hpt"/>
    <property type="match status" value="1"/>
</dbReference>
<dbReference type="PROSITE" id="PS50924">
    <property type="entry name" value="MHYT"/>
    <property type="match status" value="1"/>
</dbReference>
<dbReference type="Gene3D" id="3.40.50.2300">
    <property type="match status" value="1"/>
</dbReference>
<feature type="domain" description="HPt" evidence="23">
    <location>
        <begin position="1048"/>
        <end position="1141"/>
    </location>
</feature>
<feature type="transmembrane region" description="Helical" evidence="18">
    <location>
        <begin position="59"/>
        <end position="81"/>
    </location>
</feature>
<evidence type="ECO:0000313" key="25">
    <source>
        <dbReference type="EMBL" id="SIQ95662.1"/>
    </source>
</evidence>
<dbReference type="GO" id="GO:0006355">
    <property type="term" value="P:regulation of DNA-templated transcription"/>
    <property type="evidence" value="ECO:0007669"/>
    <property type="project" value="InterPro"/>
</dbReference>
<keyword evidence="13 18" id="KW-0472">Membrane</keyword>
<keyword evidence="7 18" id="KW-0812">Transmembrane</keyword>
<evidence type="ECO:0000259" key="19">
    <source>
        <dbReference type="PROSITE" id="PS50109"/>
    </source>
</evidence>
<evidence type="ECO:0000259" key="23">
    <source>
        <dbReference type="PROSITE" id="PS50894"/>
    </source>
</evidence>
<comment type="subcellular location">
    <subcellularLocation>
        <location evidence="2">Cell membrane</location>
        <topology evidence="2">Multi-pass membrane protein</topology>
    </subcellularLocation>
</comment>
<evidence type="ECO:0000259" key="22">
    <source>
        <dbReference type="PROSITE" id="PS50113"/>
    </source>
</evidence>
<evidence type="ECO:0000256" key="18">
    <source>
        <dbReference type="PROSITE-ProRule" id="PRU00244"/>
    </source>
</evidence>
<comment type="catalytic activity">
    <reaction evidence="1">
        <text>ATP + protein L-histidine = ADP + protein N-phospho-L-histidine.</text>
        <dbReference type="EC" id="2.7.13.3"/>
    </reaction>
</comment>
<dbReference type="InterPro" id="IPR001610">
    <property type="entry name" value="PAC"/>
</dbReference>
<evidence type="ECO:0000256" key="8">
    <source>
        <dbReference type="ARBA" id="ARBA00022741"/>
    </source>
</evidence>
<dbReference type="NCBIfam" id="TIGR00229">
    <property type="entry name" value="sensory_box"/>
    <property type="match status" value="3"/>
</dbReference>
<feature type="transmembrane region" description="Helical" evidence="18">
    <location>
        <begin position="25"/>
        <end position="47"/>
    </location>
</feature>
<keyword evidence="6" id="KW-0808">Transferase</keyword>
<evidence type="ECO:0000256" key="1">
    <source>
        <dbReference type="ARBA" id="ARBA00000085"/>
    </source>
</evidence>
<keyword evidence="4" id="KW-1003">Cell membrane</keyword>
<dbReference type="InterPro" id="IPR013655">
    <property type="entry name" value="PAS_fold_3"/>
</dbReference>
<dbReference type="PRINTS" id="PR00344">
    <property type="entry name" value="BCTRLSENSOR"/>
</dbReference>
<evidence type="ECO:0000256" key="4">
    <source>
        <dbReference type="ARBA" id="ARBA00022475"/>
    </source>
</evidence>
<dbReference type="InterPro" id="IPR036890">
    <property type="entry name" value="HATPase_C_sf"/>
</dbReference>
<keyword evidence="12" id="KW-0902">Two-component regulatory system</keyword>
<evidence type="ECO:0000256" key="6">
    <source>
        <dbReference type="ARBA" id="ARBA00022679"/>
    </source>
</evidence>
<gene>
    <name evidence="25" type="ORF">SAMN05878282_11164</name>
</gene>
<reference evidence="25 26" key="1">
    <citation type="submission" date="2017-01" db="EMBL/GenBank/DDBJ databases">
        <authorList>
            <person name="Mah S.A."/>
            <person name="Swanson W.J."/>
            <person name="Moy G.W."/>
            <person name="Vacquier V.D."/>
        </authorList>
    </citation>
    <scope>NUCLEOTIDE SEQUENCE [LARGE SCALE GENOMIC DNA]</scope>
    <source>
        <strain evidence="25 26">RU36E</strain>
    </source>
</reference>
<feature type="transmembrane region" description="Helical" evidence="18">
    <location>
        <begin position="122"/>
        <end position="145"/>
    </location>
</feature>
<dbReference type="SMART" id="SM00073">
    <property type="entry name" value="HPT"/>
    <property type="match status" value="1"/>
</dbReference>
<feature type="domain" description="Histidine kinase" evidence="19">
    <location>
        <begin position="663"/>
        <end position="879"/>
    </location>
</feature>
<dbReference type="SUPFAM" id="SSF55874">
    <property type="entry name" value="ATPase domain of HSP90 chaperone/DNA topoisomerase II/histidine kinase"/>
    <property type="match status" value="1"/>
</dbReference>
<feature type="domain" description="Response regulatory" evidence="20">
    <location>
        <begin position="899"/>
        <end position="1018"/>
    </location>
</feature>
<dbReference type="AlphaFoldDB" id="A0A1N6WZZ6"/>
<dbReference type="InterPro" id="IPR005330">
    <property type="entry name" value="MHYT_dom"/>
</dbReference>
<dbReference type="Gene3D" id="1.10.287.130">
    <property type="match status" value="1"/>
</dbReference>
<dbReference type="CDD" id="cd00082">
    <property type="entry name" value="HisKA"/>
    <property type="match status" value="1"/>
</dbReference>
<dbReference type="InterPro" id="IPR013767">
    <property type="entry name" value="PAS_fold"/>
</dbReference>
<feature type="domain" description="PAS" evidence="21">
    <location>
        <begin position="394"/>
        <end position="468"/>
    </location>
</feature>
<dbReference type="CDD" id="cd17546">
    <property type="entry name" value="REC_hyHK_CKI1_RcsC-like"/>
    <property type="match status" value="1"/>
</dbReference>
<dbReference type="SMART" id="SM00091">
    <property type="entry name" value="PAS"/>
    <property type="match status" value="3"/>
</dbReference>
<evidence type="ECO:0000259" key="20">
    <source>
        <dbReference type="PROSITE" id="PS50110"/>
    </source>
</evidence>
<dbReference type="GO" id="GO:0000155">
    <property type="term" value="F:phosphorelay sensor kinase activity"/>
    <property type="evidence" value="ECO:0007669"/>
    <property type="project" value="InterPro"/>
</dbReference>
<dbReference type="SMART" id="SM00086">
    <property type="entry name" value="PAC"/>
    <property type="match status" value="3"/>
</dbReference>
<dbReference type="SUPFAM" id="SSF55785">
    <property type="entry name" value="PYP-like sensor domain (PAS domain)"/>
    <property type="match status" value="3"/>
</dbReference>
<evidence type="ECO:0000256" key="16">
    <source>
        <dbReference type="PROSITE-ProRule" id="PRU00110"/>
    </source>
</evidence>
<dbReference type="SMART" id="SM00448">
    <property type="entry name" value="REC"/>
    <property type="match status" value="1"/>
</dbReference>
<feature type="domain" description="MHYT" evidence="24">
    <location>
        <begin position="22"/>
        <end position="215"/>
    </location>
</feature>
<dbReference type="Pfam" id="PF03707">
    <property type="entry name" value="MHYT"/>
    <property type="match status" value="3"/>
</dbReference>
<evidence type="ECO:0000256" key="13">
    <source>
        <dbReference type="ARBA" id="ARBA00023136"/>
    </source>
</evidence>
<dbReference type="SUPFAM" id="SSF52172">
    <property type="entry name" value="CheY-like"/>
    <property type="match status" value="1"/>
</dbReference>
<dbReference type="PROSITE" id="PS50113">
    <property type="entry name" value="PAC"/>
    <property type="match status" value="3"/>
</dbReference>
<dbReference type="InterPro" id="IPR000014">
    <property type="entry name" value="PAS"/>
</dbReference>
<dbReference type="FunFam" id="1.10.287.130:FF:000002">
    <property type="entry name" value="Two-component osmosensing histidine kinase"/>
    <property type="match status" value="1"/>
</dbReference>
<dbReference type="PROSITE" id="PS50112">
    <property type="entry name" value="PAS"/>
    <property type="match status" value="3"/>
</dbReference>
<keyword evidence="9" id="KW-0418">Kinase</keyword>
<dbReference type="InterPro" id="IPR003661">
    <property type="entry name" value="HisK_dim/P_dom"/>
</dbReference>
<sequence>MSYLINLFLLDSDPSLLLFGTYNSWLVVLSLVVATFTSGMALQLAGVARISRSPLYRELALGTGAVALGGGVWAMHFIGMLALQLCATVRYDPVITCLSVLPSLAASRVALGLLARRVVSPLQLIVGGVLVGGGIGTMHYSGMAAMQMAPLLRYDPWMFALSILVAVLLAIIALWVRFGLRGRMSSQAAIVIGGVVMGLAISGMHYTGMAAARFVGAQEFAEPRGVDGGFYLALAVAMATLTLSVAAGAVNGLLRYRQLFTQLEAGKRHLNSLLDAAFEAIFTVDHQGIIRSVSRAVQGLYGWRPDELVGRHMSVLMTEEQSHAFGDALQRYVASGTSQLSGSELELTGVAKDGRLIPVRLSIGISEHEGRPWFVVFVADISQRKQMEQALRDSEQQYRSLIRNIPGVSFRCLLDAEWTMLFISDAVEPLTGWPAEDFISRRKSFAELYHPDDVARVTAEVALAIAEGRNYVVEYRLFDRQGREHWIWESGSAVPDEQGVPRWIDGVLLDQTETKQRNAEYEGKVTAISKAMAMIEFDLQGNVLTANGNFLDLFGYSLDEVLGQHHALFCDPANVQSEAYSCFWSDLRRGNFRQGEYRRLAKDGREVWIQATYNPILNLDGKPFKVVKLATDLTPRRLMEQELRTARDRAEQAAAARSSFLANMSHEIRTPMNAIIGFTELLLDTALEETQRRHLRTVQQASRSLLGLLNDILDTAKLDRGAIELECLDFSLRELCEQVCDTQRLTAERKGLELRLEYAEVLGDYFKGDPLRLQQVLSNLLGNAVKFTEHGEVRLQVTGTPGALRLIVHDTGIGIAADRLERIFDPFAQADASMSRRFGGTGLGTTISRQLVELMGGRIRVESELGVGSRFIVELPLSSGQGIERPRERRQAPRLPPLRILAADDVVQNLELLVLNLERLGHQVATVADGEAAVERFTREPFDLVLMDVQMPGTDGLEASRRIRAWEQRELRVPVPIIALTASVLDRDRQDALDAGMNGFAGKPLEMSALVAEIASVLGLAGTAQTAPTANDRAQGLFDWVRGARLWGGPLQMAAAIARFLEEQADLEPLRSALQQGDFSGLEQLAHRLRGVTGNLGLIKLSQAAFNLEQAAHAGAVARCGELIDSWAEAFAAVRTALPLQPEAAAMPVARGDAAQLLLALQSLSAELERGGLDEAALRLLEQGLPNAQSEMRAVRQAVEDFEFEQALEHLHVVRRLLQQETAE</sequence>
<protein>
    <recommendedName>
        <fullName evidence="15">Sensory/regulatory protein RpfC</fullName>
        <ecNumber evidence="3">2.7.13.3</ecNumber>
    </recommendedName>
</protein>
<dbReference type="Pfam" id="PF00072">
    <property type="entry name" value="Response_reg"/>
    <property type="match status" value="1"/>
</dbReference>
<dbReference type="InterPro" id="IPR005467">
    <property type="entry name" value="His_kinase_dom"/>
</dbReference>
<dbReference type="PROSITE" id="PS50894">
    <property type="entry name" value="HPT"/>
    <property type="match status" value="1"/>
</dbReference>
<comment type="subunit">
    <text evidence="14">At low DSF concentrations, interacts with RpfF.</text>
</comment>
<dbReference type="Pfam" id="PF02518">
    <property type="entry name" value="HATPase_c"/>
    <property type="match status" value="1"/>
</dbReference>
<keyword evidence="8" id="KW-0547">Nucleotide-binding</keyword>
<feature type="domain" description="PAC" evidence="22">
    <location>
        <begin position="471"/>
        <end position="523"/>
    </location>
</feature>
<dbReference type="Gene3D" id="3.30.565.10">
    <property type="entry name" value="Histidine kinase-like ATPase, C-terminal domain"/>
    <property type="match status" value="1"/>
</dbReference>
<evidence type="ECO:0000256" key="11">
    <source>
        <dbReference type="ARBA" id="ARBA00022989"/>
    </source>
</evidence>
<dbReference type="EC" id="2.7.13.3" evidence="3"/>
<evidence type="ECO:0000259" key="21">
    <source>
        <dbReference type="PROSITE" id="PS50112"/>
    </source>
</evidence>
<dbReference type="EMBL" id="FTMP01000011">
    <property type="protein sequence ID" value="SIQ95662.1"/>
    <property type="molecule type" value="Genomic_DNA"/>
</dbReference>
<dbReference type="SUPFAM" id="SSF47384">
    <property type="entry name" value="Homodimeric domain of signal transducing histidine kinase"/>
    <property type="match status" value="1"/>
</dbReference>
<evidence type="ECO:0000256" key="12">
    <source>
        <dbReference type="ARBA" id="ARBA00023012"/>
    </source>
</evidence>
<dbReference type="Gene3D" id="3.30.450.20">
    <property type="entry name" value="PAS domain"/>
    <property type="match status" value="3"/>
</dbReference>
<evidence type="ECO:0000256" key="5">
    <source>
        <dbReference type="ARBA" id="ARBA00022553"/>
    </source>
</evidence>
<name>A0A1N6WZZ6_AQUAC</name>
<dbReference type="SMART" id="SM00387">
    <property type="entry name" value="HATPase_c"/>
    <property type="match status" value="1"/>
</dbReference>
<dbReference type="SMART" id="SM00388">
    <property type="entry name" value="HisKA"/>
    <property type="match status" value="1"/>
</dbReference>
<dbReference type="PROSITE" id="PS50109">
    <property type="entry name" value="HIS_KIN"/>
    <property type="match status" value="1"/>
</dbReference>
<evidence type="ECO:0000256" key="9">
    <source>
        <dbReference type="ARBA" id="ARBA00022777"/>
    </source>
</evidence>
<dbReference type="PANTHER" id="PTHR45339">
    <property type="entry name" value="HYBRID SIGNAL TRANSDUCTION HISTIDINE KINASE J"/>
    <property type="match status" value="1"/>
</dbReference>
<keyword evidence="11 18" id="KW-1133">Transmembrane helix</keyword>
<dbReference type="GO" id="GO:0005524">
    <property type="term" value="F:ATP binding"/>
    <property type="evidence" value="ECO:0007669"/>
    <property type="project" value="UniProtKB-KW"/>
</dbReference>
<dbReference type="InterPro" id="IPR000700">
    <property type="entry name" value="PAS-assoc_C"/>
</dbReference>
<feature type="transmembrane region" description="Helical" evidence="18">
    <location>
        <begin position="188"/>
        <end position="208"/>
    </location>
</feature>
<feature type="domain" description="PAS" evidence="21">
    <location>
        <begin position="266"/>
        <end position="336"/>
    </location>
</feature>
<dbReference type="Gene3D" id="1.20.120.160">
    <property type="entry name" value="HPT domain"/>
    <property type="match status" value="1"/>
</dbReference>
<evidence type="ECO:0000313" key="26">
    <source>
        <dbReference type="Proteomes" id="UP000185841"/>
    </source>
</evidence>
<dbReference type="InterPro" id="IPR003594">
    <property type="entry name" value="HATPase_dom"/>
</dbReference>
<dbReference type="SUPFAM" id="SSF47226">
    <property type="entry name" value="Histidine-containing phosphotransfer domain, HPT domain"/>
    <property type="match status" value="1"/>
</dbReference>
<feature type="modified residue" description="4-aspartylphosphate" evidence="17">
    <location>
        <position position="948"/>
    </location>
</feature>
<dbReference type="InterPro" id="IPR011006">
    <property type="entry name" value="CheY-like_superfamily"/>
</dbReference>